<keyword evidence="1" id="KW-0540">Nuclease</keyword>
<dbReference type="SMART" id="SM00479">
    <property type="entry name" value="EXOIII"/>
    <property type="match status" value="1"/>
</dbReference>
<evidence type="ECO:0000256" key="1">
    <source>
        <dbReference type="ARBA" id="ARBA00022722"/>
    </source>
</evidence>
<gene>
    <name evidence="7" type="ORF">IPN02_10755</name>
</gene>
<sequence>MLGNAVVAGWSRRRTISNRPDTPATEPAPGEAAEPKQSRAAGTAAAIAAAALAAAALAIIWLRRPAGRRRRPILFAVVDTETTGLDHTLDRVIELAVVHADGLGALTDTFTWRTRPEDGRHGAEHIHHISEADLATAPPFSAVADEVSNALRGRTLVAHNAPFDTRFLSREYRRAGRPIPAPLLRPLCTLELASRLGMAPLRLSEVARALGSPQPGTAHRAADDAVATAQLLAPLLNRAGIAQASELPLVDGSAPRFASLRSSRPAGRRSAI</sequence>
<dbReference type="GO" id="GO:0008408">
    <property type="term" value="F:3'-5' exonuclease activity"/>
    <property type="evidence" value="ECO:0007669"/>
    <property type="project" value="TreeGrafter"/>
</dbReference>
<dbReference type="EMBL" id="JADJZA010000007">
    <property type="protein sequence ID" value="MBK9297287.1"/>
    <property type="molecule type" value="Genomic_DNA"/>
</dbReference>
<dbReference type="GO" id="GO:0005829">
    <property type="term" value="C:cytosol"/>
    <property type="evidence" value="ECO:0007669"/>
    <property type="project" value="TreeGrafter"/>
</dbReference>
<evidence type="ECO:0000259" key="6">
    <source>
        <dbReference type="SMART" id="SM00479"/>
    </source>
</evidence>
<feature type="domain" description="Exonuclease" evidence="6">
    <location>
        <begin position="74"/>
        <end position="241"/>
    </location>
</feature>
<reference evidence="7 8" key="1">
    <citation type="submission" date="2020-10" db="EMBL/GenBank/DDBJ databases">
        <title>Connecting structure to function with the recovery of over 1000 high-quality activated sludge metagenome-assembled genomes encoding full-length rRNA genes using long-read sequencing.</title>
        <authorList>
            <person name="Singleton C.M."/>
            <person name="Petriglieri F."/>
            <person name="Kristensen J.M."/>
            <person name="Kirkegaard R.H."/>
            <person name="Michaelsen T.Y."/>
            <person name="Andersen M.H."/>
            <person name="Karst S.M."/>
            <person name="Dueholm M.S."/>
            <person name="Nielsen P.H."/>
            <person name="Albertsen M."/>
        </authorList>
    </citation>
    <scope>NUCLEOTIDE SEQUENCE [LARGE SCALE GENOMIC DNA]</scope>
    <source>
        <strain evidence="7">Lyne_18-Q3-R50-59_MAXAC.006</strain>
    </source>
</reference>
<keyword evidence="5" id="KW-0472">Membrane</keyword>
<dbReference type="AlphaFoldDB" id="A0A936NBK3"/>
<dbReference type="GO" id="GO:0003676">
    <property type="term" value="F:nucleic acid binding"/>
    <property type="evidence" value="ECO:0007669"/>
    <property type="project" value="InterPro"/>
</dbReference>
<protein>
    <submittedName>
        <fullName evidence="7">3'-5' exonuclease</fullName>
    </submittedName>
</protein>
<keyword evidence="5" id="KW-1133">Transmembrane helix</keyword>
<feature type="region of interest" description="Disordered" evidence="4">
    <location>
        <begin position="13"/>
        <end position="39"/>
    </location>
</feature>
<keyword evidence="2" id="KW-0378">Hydrolase</keyword>
<dbReference type="InterPro" id="IPR012337">
    <property type="entry name" value="RNaseH-like_sf"/>
</dbReference>
<dbReference type="Gene3D" id="3.30.420.10">
    <property type="entry name" value="Ribonuclease H-like superfamily/Ribonuclease H"/>
    <property type="match status" value="1"/>
</dbReference>
<dbReference type="Pfam" id="PF00929">
    <property type="entry name" value="RNase_T"/>
    <property type="match status" value="1"/>
</dbReference>
<comment type="caution">
    <text evidence="7">The sequence shown here is derived from an EMBL/GenBank/DDBJ whole genome shotgun (WGS) entry which is preliminary data.</text>
</comment>
<evidence type="ECO:0000256" key="3">
    <source>
        <dbReference type="ARBA" id="ARBA00022839"/>
    </source>
</evidence>
<evidence type="ECO:0000256" key="4">
    <source>
        <dbReference type="SAM" id="MobiDB-lite"/>
    </source>
</evidence>
<dbReference type="Proteomes" id="UP000727993">
    <property type="component" value="Unassembled WGS sequence"/>
</dbReference>
<evidence type="ECO:0000313" key="8">
    <source>
        <dbReference type="Proteomes" id="UP000727993"/>
    </source>
</evidence>
<dbReference type="InterPro" id="IPR036397">
    <property type="entry name" value="RNaseH_sf"/>
</dbReference>
<accession>A0A936NBK3</accession>
<evidence type="ECO:0000256" key="2">
    <source>
        <dbReference type="ARBA" id="ARBA00022801"/>
    </source>
</evidence>
<keyword evidence="3 7" id="KW-0269">Exonuclease</keyword>
<organism evidence="7 8">
    <name type="scientific">Candidatus Neomicrothrix subdominans</name>
    <dbReference type="NCBI Taxonomy" id="2954438"/>
    <lineage>
        <taxon>Bacteria</taxon>
        <taxon>Bacillati</taxon>
        <taxon>Actinomycetota</taxon>
        <taxon>Acidimicrobiia</taxon>
        <taxon>Acidimicrobiales</taxon>
        <taxon>Microthrixaceae</taxon>
        <taxon>Candidatus Neomicrothrix</taxon>
    </lineage>
</organism>
<dbReference type="FunFam" id="3.30.420.10:FF:000045">
    <property type="entry name" value="3'-5' exonuclease DinG"/>
    <property type="match status" value="1"/>
</dbReference>
<feature type="transmembrane region" description="Helical" evidence="5">
    <location>
        <begin position="40"/>
        <end position="62"/>
    </location>
</feature>
<dbReference type="InterPro" id="IPR013520">
    <property type="entry name" value="Ribonucl_H"/>
</dbReference>
<name>A0A936NBK3_9ACTN</name>
<dbReference type="PANTHER" id="PTHR30231:SF4">
    <property type="entry name" value="PROTEIN NEN2"/>
    <property type="match status" value="1"/>
</dbReference>
<feature type="compositionally biased region" description="Low complexity" evidence="4">
    <location>
        <begin position="22"/>
        <end position="32"/>
    </location>
</feature>
<proteinExistence type="predicted"/>
<evidence type="ECO:0000256" key="5">
    <source>
        <dbReference type="SAM" id="Phobius"/>
    </source>
</evidence>
<dbReference type="PANTHER" id="PTHR30231">
    <property type="entry name" value="DNA POLYMERASE III SUBUNIT EPSILON"/>
    <property type="match status" value="1"/>
</dbReference>
<dbReference type="SUPFAM" id="SSF53098">
    <property type="entry name" value="Ribonuclease H-like"/>
    <property type="match status" value="1"/>
</dbReference>
<evidence type="ECO:0000313" key="7">
    <source>
        <dbReference type="EMBL" id="MBK9297287.1"/>
    </source>
</evidence>
<dbReference type="CDD" id="cd06127">
    <property type="entry name" value="DEDDh"/>
    <property type="match status" value="1"/>
</dbReference>
<keyword evidence="5" id="KW-0812">Transmembrane</keyword>